<accession>A0A5D3FNC3</accession>
<name>A0A5D3FNC3_9ACTN</name>
<evidence type="ECO:0000313" key="2">
    <source>
        <dbReference type="Proteomes" id="UP000323505"/>
    </source>
</evidence>
<protein>
    <recommendedName>
        <fullName evidence="3">SnoaL-like domain-containing protein</fullName>
    </recommendedName>
</protein>
<organism evidence="1 2">
    <name type="scientific">Actinomadura decatromicini</name>
    <dbReference type="NCBI Taxonomy" id="2604572"/>
    <lineage>
        <taxon>Bacteria</taxon>
        <taxon>Bacillati</taxon>
        <taxon>Actinomycetota</taxon>
        <taxon>Actinomycetes</taxon>
        <taxon>Streptosporangiales</taxon>
        <taxon>Thermomonosporaceae</taxon>
        <taxon>Actinomadura</taxon>
    </lineage>
</organism>
<proteinExistence type="predicted"/>
<dbReference type="EMBL" id="VSRQ01000003">
    <property type="protein sequence ID" value="TYK49426.1"/>
    <property type="molecule type" value="Genomic_DNA"/>
</dbReference>
<dbReference type="Proteomes" id="UP000323505">
    <property type="component" value="Unassembled WGS sequence"/>
</dbReference>
<dbReference type="AlphaFoldDB" id="A0A5D3FNC3"/>
<reference evidence="1 2" key="1">
    <citation type="submission" date="2019-08" db="EMBL/GenBank/DDBJ databases">
        <title>Actinomadura sp. nov. CYP1-5 isolated from mountain soil.</title>
        <authorList>
            <person name="Songsumanus A."/>
            <person name="Kuncharoen N."/>
            <person name="Kudo T."/>
            <person name="Yuki M."/>
            <person name="Igarashi Y."/>
            <person name="Tanasupawat S."/>
        </authorList>
    </citation>
    <scope>NUCLEOTIDE SEQUENCE [LARGE SCALE GENOMIC DNA]</scope>
    <source>
        <strain evidence="1 2">CYP1-5</strain>
    </source>
</reference>
<keyword evidence="2" id="KW-1185">Reference proteome</keyword>
<evidence type="ECO:0000313" key="1">
    <source>
        <dbReference type="EMBL" id="TYK49426.1"/>
    </source>
</evidence>
<sequence length="71" mass="7563">MTEERQVLAVLDEVYAAWAADDADAALVFGKGAVVPSGDAEPGPASRSLETRVLSRWDGAWRVESFHSCAA</sequence>
<comment type="caution">
    <text evidence="1">The sequence shown here is derived from an EMBL/GenBank/DDBJ whole genome shotgun (WGS) entry which is preliminary data.</text>
</comment>
<evidence type="ECO:0008006" key="3">
    <source>
        <dbReference type="Google" id="ProtNLM"/>
    </source>
</evidence>
<dbReference type="Gene3D" id="3.10.450.50">
    <property type="match status" value="1"/>
</dbReference>
<gene>
    <name evidence="1" type="ORF">FXF68_16850</name>
</gene>
<dbReference type="RefSeq" id="WP_148760155.1">
    <property type="nucleotide sequence ID" value="NZ_VSRQ01000003.1"/>
</dbReference>